<comment type="caution">
    <text evidence="3">The sequence shown here is derived from an EMBL/GenBank/DDBJ whole genome shotgun (WGS) entry which is preliminary data.</text>
</comment>
<dbReference type="InterPro" id="IPR011856">
    <property type="entry name" value="tRNA_endonuc-like_dom_sf"/>
</dbReference>
<dbReference type="SUPFAM" id="SSF52980">
    <property type="entry name" value="Restriction endonuclease-like"/>
    <property type="match status" value="1"/>
</dbReference>
<name>A0A1U7LP01_NEOID</name>
<evidence type="ECO:0000313" key="3">
    <source>
        <dbReference type="EMBL" id="OLL24251.1"/>
    </source>
</evidence>
<dbReference type="GO" id="GO:0005739">
    <property type="term" value="C:mitochondrion"/>
    <property type="evidence" value="ECO:0007669"/>
    <property type="project" value="UniProtKB-SubCell"/>
</dbReference>
<comment type="subcellular location">
    <subcellularLocation>
        <location evidence="1">Mitochondrion</location>
    </subcellularLocation>
</comment>
<organism evidence="3 4">
    <name type="scientific">Neolecta irregularis (strain DAH-3)</name>
    <dbReference type="NCBI Taxonomy" id="1198029"/>
    <lineage>
        <taxon>Eukaryota</taxon>
        <taxon>Fungi</taxon>
        <taxon>Dikarya</taxon>
        <taxon>Ascomycota</taxon>
        <taxon>Taphrinomycotina</taxon>
        <taxon>Neolectales</taxon>
        <taxon>Neolectaceae</taxon>
        <taxon>Neolecta</taxon>
    </lineage>
</organism>
<evidence type="ECO:0008006" key="5">
    <source>
        <dbReference type="Google" id="ProtNLM"/>
    </source>
</evidence>
<evidence type="ECO:0000313" key="4">
    <source>
        <dbReference type="Proteomes" id="UP000186594"/>
    </source>
</evidence>
<dbReference type="InterPro" id="IPR011335">
    <property type="entry name" value="Restrct_endonuc-II-like"/>
</dbReference>
<dbReference type="InterPro" id="IPR018828">
    <property type="entry name" value="RRG7"/>
</dbReference>
<evidence type="ECO:0000256" key="1">
    <source>
        <dbReference type="ARBA" id="ARBA00004173"/>
    </source>
</evidence>
<dbReference type="PANTHER" id="PTHR28133">
    <property type="entry name" value="REQUIRED FOR RESPIRATORY GROWTH PROTEIN 7, MITOCHONDRIAL"/>
    <property type="match status" value="1"/>
</dbReference>
<dbReference type="EMBL" id="LXFE01000904">
    <property type="protein sequence ID" value="OLL24251.1"/>
    <property type="molecule type" value="Genomic_DNA"/>
</dbReference>
<dbReference type="AlphaFoldDB" id="A0A1U7LP01"/>
<gene>
    <name evidence="3" type="ORF">NEOLI_001046</name>
</gene>
<dbReference type="Gene3D" id="3.40.1350.10">
    <property type="match status" value="1"/>
</dbReference>
<reference evidence="3 4" key="1">
    <citation type="submission" date="2016-04" db="EMBL/GenBank/DDBJ databases">
        <title>Evolutionary innovation and constraint leading to complex multicellularity in the Ascomycota.</title>
        <authorList>
            <person name="Cisse O."/>
            <person name="Nguyen A."/>
            <person name="Hewitt D.A."/>
            <person name="Jedd G."/>
            <person name="Stajich J.E."/>
        </authorList>
    </citation>
    <scope>NUCLEOTIDE SEQUENCE [LARGE SCALE GENOMIC DNA]</scope>
    <source>
        <strain evidence="3 4">DAH-3</strain>
    </source>
</reference>
<evidence type="ECO:0000256" key="2">
    <source>
        <dbReference type="ARBA" id="ARBA00023128"/>
    </source>
</evidence>
<proteinExistence type="predicted"/>
<keyword evidence="4" id="KW-1185">Reference proteome</keyword>
<dbReference type="OrthoDB" id="20734at2759"/>
<keyword evidence="2" id="KW-0496">Mitochondrion</keyword>
<protein>
    <recommendedName>
        <fullName evidence="5">Restriction endonuclease type IV Mrr domain-containing protein</fullName>
    </recommendedName>
</protein>
<accession>A0A1U7LP01</accession>
<dbReference type="Proteomes" id="UP000186594">
    <property type="component" value="Unassembled WGS sequence"/>
</dbReference>
<sequence length="227" mass="25577">MLLLQSRTFAFRQFLTKTSLAFTTSTFRAAKKASDQHHDLESYLKYIESSCSSTTSTVYNGTVFEYTAKEALGRIDLKLHRSGGRGDKGVDLRGQWHLKINGRTTMVPTIVQCKTRTKRSGPRDIRELEGALANETEHTIGILASTSTFTDAARQQLLSTTRPMCYCLIGRYLEGGALYQLAWNGSADRFLAEYEVKTKHKKEGQIDGEYKMLSDVSLVRKSTRKKD</sequence>
<dbReference type="OMA" id="QGTLFEY"/>
<dbReference type="PANTHER" id="PTHR28133:SF1">
    <property type="entry name" value="REQUIRED FOR RESPIRATORY GROWTH PROTEIN 7, MITOCHONDRIAL"/>
    <property type="match status" value="1"/>
</dbReference>
<dbReference type="GO" id="GO:0003676">
    <property type="term" value="F:nucleic acid binding"/>
    <property type="evidence" value="ECO:0007669"/>
    <property type="project" value="InterPro"/>
</dbReference>
<dbReference type="GO" id="GO:0006302">
    <property type="term" value="P:double-strand break repair"/>
    <property type="evidence" value="ECO:0007669"/>
    <property type="project" value="UniProtKB-ARBA"/>
</dbReference>
<dbReference type="Pfam" id="PF10356">
    <property type="entry name" value="RRG7"/>
    <property type="match status" value="2"/>
</dbReference>